<dbReference type="STRING" id="89093.SAMN04488558_101216"/>
<gene>
    <name evidence="1" type="ORF">SAMN04488558_101216</name>
</gene>
<protein>
    <submittedName>
        <fullName evidence="1">Uncharacterized protein</fullName>
    </submittedName>
</protein>
<dbReference type="OrthoDB" id="1698005at2"/>
<dbReference type="Proteomes" id="UP000198833">
    <property type="component" value="Unassembled WGS sequence"/>
</dbReference>
<proteinExistence type="predicted"/>
<keyword evidence="2" id="KW-1185">Reference proteome</keyword>
<organism evidence="1 2">
    <name type="scientific">Ignavigranum ruoffiae</name>
    <dbReference type="NCBI Taxonomy" id="89093"/>
    <lineage>
        <taxon>Bacteria</taxon>
        <taxon>Bacillati</taxon>
        <taxon>Bacillota</taxon>
        <taxon>Bacilli</taxon>
        <taxon>Lactobacillales</taxon>
        <taxon>Aerococcaceae</taxon>
        <taxon>Ignavigranum</taxon>
    </lineage>
</organism>
<sequence>MMTDLKMATIQFDYFQGNYAQFEADFNRFSTLTTPLTFMTDDLLRFMHSHQLTYFRLNAKNASDGRDHYFLFDLLAINPQKTVFTYSYLGHDDHPPTSKKRE</sequence>
<dbReference type="AlphaFoldDB" id="A0A1H8ZCW2"/>
<reference evidence="1 2" key="1">
    <citation type="submission" date="2016-10" db="EMBL/GenBank/DDBJ databases">
        <authorList>
            <person name="de Groot N.N."/>
        </authorList>
    </citation>
    <scope>NUCLEOTIDE SEQUENCE [LARGE SCALE GENOMIC DNA]</scope>
    <source>
        <strain evidence="1 2">DSM 15695</strain>
    </source>
</reference>
<dbReference type="EMBL" id="FOEN01000001">
    <property type="protein sequence ID" value="SEP62232.1"/>
    <property type="molecule type" value="Genomic_DNA"/>
</dbReference>
<dbReference type="RefSeq" id="WP_092569897.1">
    <property type="nucleotide sequence ID" value="NZ_FOEN01000001.1"/>
</dbReference>
<dbReference type="InterPro" id="IPR046004">
    <property type="entry name" value="DUF5960"/>
</dbReference>
<accession>A0A1H8ZCW2</accession>
<dbReference type="Pfam" id="PF19385">
    <property type="entry name" value="DUF5960"/>
    <property type="match status" value="1"/>
</dbReference>
<evidence type="ECO:0000313" key="1">
    <source>
        <dbReference type="EMBL" id="SEP62232.1"/>
    </source>
</evidence>
<evidence type="ECO:0000313" key="2">
    <source>
        <dbReference type="Proteomes" id="UP000198833"/>
    </source>
</evidence>
<name>A0A1H8ZCW2_9LACT</name>